<evidence type="ECO:0000313" key="2">
    <source>
        <dbReference type="EMBL" id="KAG9250626.1"/>
    </source>
</evidence>
<dbReference type="Proteomes" id="UP000887229">
    <property type="component" value="Unassembled WGS sequence"/>
</dbReference>
<comment type="caution">
    <text evidence="2">The sequence shown here is derived from an EMBL/GenBank/DDBJ whole genome shotgun (WGS) entry which is preliminary data.</text>
</comment>
<keyword evidence="3" id="KW-1185">Reference proteome</keyword>
<feature type="region of interest" description="Disordered" evidence="1">
    <location>
        <begin position="1"/>
        <end position="85"/>
    </location>
</feature>
<feature type="compositionally biased region" description="Polar residues" evidence="1">
    <location>
        <begin position="59"/>
        <end position="72"/>
    </location>
</feature>
<dbReference type="AlphaFoldDB" id="A0A9P7ZF96"/>
<gene>
    <name evidence="2" type="ORF">F5Z01DRAFT_665376</name>
</gene>
<dbReference type="GeneID" id="70295064"/>
<evidence type="ECO:0000256" key="1">
    <source>
        <dbReference type="SAM" id="MobiDB-lite"/>
    </source>
</evidence>
<protein>
    <submittedName>
        <fullName evidence="2">Uncharacterized protein</fullName>
    </submittedName>
</protein>
<feature type="compositionally biased region" description="Acidic residues" evidence="1">
    <location>
        <begin position="31"/>
        <end position="42"/>
    </location>
</feature>
<organism evidence="2 3">
    <name type="scientific">Emericellopsis atlantica</name>
    <dbReference type="NCBI Taxonomy" id="2614577"/>
    <lineage>
        <taxon>Eukaryota</taxon>
        <taxon>Fungi</taxon>
        <taxon>Dikarya</taxon>
        <taxon>Ascomycota</taxon>
        <taxon>Pezizomycotina</taxon>
        <taxon>Sordariomycetes</taxon>
        <taxon>Hypocreomycetidae</taxon>
        <taxon>Hypocreales</taxon>
        <taxon>Bionectriaceae</taxon>
        <taxon>Emericellopsis</taxon>
    </lineage>
</organism>
<dbReference type="EMBL" id="MU251275">
    <property type="protein sequence ID" value="KAG9250626.1"/>
    <property type="molecule type" value="Genomic_DNA"/>
</dbReference>
<sequence>MYGFNILSGNFSSEESDEEWEPSDSASCTSSDDEICSSDLDEGNTLPQTGENPPRRFGSTVTPKHNSIQTGIGQAVHEKGNRKASRQYYSSQVDIQKAVTLSRHLQGALGLADIEDTTDDAPTNREKISLSLGDLGAELVNLQRLLKNLCYSVETLHQIALEVFHAQHPVAAEP</sequence>
<accession>A0A9P7ZF96</accession>
<evidence type="ECO:0000313" key="3">
    <source>
        <dbReference type="Proteomes" id="UP000887229"/>
    </source>
</evidence>
<dbReference type="RefSeq" id="XP_046114550.1">
    <property type="nucleotide sequence ID" value="XM_046264161.1"/>
</dbReference>
<proteinExistence type="predicted"/>
<name>A0A9P7ZF96_9HYPO</name>
<reference evidence="2" key="1">
    <citation type="journal article" date="2021" name="IMA Fungus">
        <title>Genomic characterization of three marine fungi, including Emericellopsis atlantica sp. nov. with signatures of a generalist lifestyle and marine biomass degradation.</title>
        <authorList>
            <person name="Hagestad O.C."/>
            <person name="Hou L."/>
            <person name="Andersen J.H."/>
            <person name="Hansen E.H."/>
            <person name="Altermark B."/>
            <person name="Li C."/>
            <person name="Kuhnert E."/>
            <person name="Cox R.J."/>
            <person name="Crous P.W."/>
            <person name="Spatafora J.W."/>
            <person name="Lail K."/>
            <person name="Amirebrahimi M."/>
            <person name="Lipzen A."/>
            <person name="Pangilinan J."/>
            <person name="Andreopoulos W."/>
            <person name="Hayes R.D."/>
            <person name="Ng V."/>
            <person name="Grigoriev I.V."/>
            <person name="Jackson S.A."/>
            <person name="Sutton T.D.S."/>
            <person name="Dobson A.D.W."/>
            <person name="Rama T."/>
        </authorList>
    </citation>
    <scope>NUCLEOTIDE SEQUENCE</scope>
    <source>
        <strain evidence="2">TS7</strain>
    </source>
</reference>